<dbReference type="Pfam" id="PF13516">
    <property type="entry name" value="LRR_6"/>
    <property type="match status" value="1"/>
</dbReference>
<feature type="non-terminal residue" evidence="4">
    <location>
        <position position="1"/>
    </location>
</feature>
<evidence type="ECO:0000313" key="5">
    <source>
        <dbReference type="Proteomes" id="UP000719500"/>
    </source>
</evidence>
<dbReference type="Proteomes" id="UP000719500">
    <property type="component" value="Unassembled WGS sequence"/>
</dbReference>
<dbReference type="InterPro" id="IPR011009">
    <property type="entry name" value="Kinase-like_dom_sf"/>
</dbReference>
<dbReference type="SMART" id="SM00220">
    <property type="entry name" value="S_TKc"/>
    <property type="match status" value="1"/>
</dbReference>
<dbReference type="InterPro" id="IPR000719">
    <property type="entry name" value="Prot_kinase_dom"/>
</dbReference>
<comment type="caution">
    <text evidence="4">The sequence shown here is derived from an EMBL/GenBank/DDBJ whole genome shotgun (WGS) entry which is preliminary data.</text>
</comment>
<dbReference type="PANTHER" id="PTHR46652:SF3">
    <property type="entry name" value="LEUCINE-RICH REPEAT-CONTAINING PROTEIN 9"/>
    <property type="match status" value="1"/>
</dbReference>
<keyword evidence="1" id="KW-0433">Leucine-rich repeat</keyword>
<dbReference type="RefSeq" id="WP_204805731.1">
    <property type="nucleotide sequence ID" value="NZ_JACSNX010000035.1"/>
</dbReference>
<dbReference type="Pfam" id="PF00069">
    <property type="entry name" value="Pkinase"/>
    <property type="match status" value="1"/>
</dbReference>
<dbReference type="Pfam" id="PF12799">
    <property type="entry name" value="LRR_4"/>
    <property type="match status" value="1"/>
</dbReference>
<evidence type="ECO:0000256" key="2">
    <source>
        <dbReference type="ARBA" id="ARBA00022737"/>
    </source>
</evidence>
<evidence type="ECO:0000259" key="3">
    <source>
        <dbReference type="PROSITE" id="PS50011"/>
    </source>
</evidence>
<dbReference type="InterPro" id="IPR032675">
    <property type="entry name" value="LRR_dom_sf"/>
</dbReference>
<keyword evidence="5" id="KW-1185">Reference proteome</keyword>
<organism evidence="4 5">
    <name type="scientific">Oscillibacter valericigenes</name>
    <dbReference type="NCBI Taxonomy" id="351091"/>
    <lineage>
        <taxon>Bacteria</taxon>
        <taxon>Bacillati</taxon>
        <taxon>Bacillota</taxon>
        <taxon>Clostridia</taxon>
        <taxon>Eubacteriales</taxon>
        <taxon>Oscillospiraceae</taxon>
        <taxon>Oscillibacter</taxon>
    </lineage>
</organism>
<evidence type="ECO:0000313" key="4">
    <source>
        <dbReference type="EMBL" id="MBM6852430.1"/>
    </source>
</evidence>
<reference evidence="4 5" key="1">
    <citation type="journal article" date="2021" name="Sci. Rep.">
        <title>The distribution of antibiotic resistance genes in chicken gut microbiota commensals.</title>
        <authorList>
            <person name="Juricova H."/>
            <person name="Matiasovicova J."/>
            <person name="Kubasova T."/>
            <person name="Cejkova D."/>
            <person name="Rychlik I."/>
        </authorList>
    </citation>
    <scope>NUCLEOTIDE SEQUENCE [LARGE SCALE GENOMIC DNA]</scope>
    <source>
        <strain evidence="4 5">An411</strain>
    </source>
</reference>
<dbReference type="PANTHER" id="PTHR46652">
    <property type="entry name" value="LEUCINE-RICH REPEAT AND IQ DOMAIN-CONTAINING PROTEIN 1-RELATED"/>
    <property type="match status" value="1"/>
</dbReference>
<dbReference type="InterPro" id="IPR050836">
    <property type="entry name" value="SDS22/Internalin_LRR"/>
</dbReference>
<dbReference type="InterPro" id="IPR001611">
    <property type="entry name" value="Leu-rich_rpt"/>
</dbReference>
<dbReference type="PROSITE" id="PS51450">
    <property type="entry name" value="LRR"/>
    <property type="match status" value="2"/>
</dbReference>
<accession>A0ABS2FZ99</accession>
<dbReference type="SUPFAM" id="SSF56112">
    <property type="entry name" value="Protein kinase-like (PK-like)"/>
    <property type="match status" value="1"/>
</dbReference>
<dbReference type="PROSITE" id="PS50011">
    <property type="entry name" value="PROTEIN_KINASE_DOM"/>
    <property type="match status" value="1"/>
</dbReference>
<dbReference type="Gene3D" id="1.10.510.10">
    <property type="entry name" value="Transferase(Phosphotransferase) domain 1"/>
    <property type="match status" value="1"/>
</dbReference>
<keyword evidence="2" id="KW-0677">Repeat</keyword>
<sequence length="532" mass="58787">LGWEGREYLVREYVEGISLAEWVDTRGPRPPRQVRETALSLCRILENLHSQNPPVICRDVKPQNVIRDEKGRCHLIDLGTARRYRAERREDTVFLGTQATAPPEQFGYQQTDQRSDVYSLGMLMRFLLTGGYDPLPRLPGQGALVWIIRRCTAFDPQDRYPSAQAVSRALQGRWRRRTAGVAVCGVCAALLFLLLGPSAHEDEVQVSSPLLEAALCQELGLEAGEPIPAERLGEVEQLLVCGQQRMSTLQEHEAYAEEAHDFYVVQTSHGDIGDEDLELLARCSGLRVLILDYQQISDLSPLAELPLEYLSLTGNQVSDLSPLAGLTKLQVLNLGENPVRTAEGVAQLPMLREVILEATGVTSVAAFAGSDIQYLNVRTTWVTDYTPLETCPSLTRLVTGSMPEGAAETLAGLTGLEELRLYSTDGLDLSLFQALQRLREVDFSGSAVSHLEALTTLSSLQYVNLTETGTRDLAFAASIPALTELDLRDNHLTDLTPLLDCPWLTRLVLSSRHQGLAREQLAQAPFEIVYQG</sequence>
<proteinExistence type="predicted"/>
<dbReference type="Gene3D" id="3.80.10.10">
    <property type="entry name" value="Ribonuclease Inhibitor"/>
    <property type="match status" value="1"/>
</dbReference>
<name>A0ABS2FZ99_9FIRM</name>
<dbReference type="InterPro" id="IPR025875">
    <property type="entry name" value="Leu-rich_rpt_4"/>
</dbReference>
<feature type="domain" description="Protein kinase" evidence="3">
    <location>
        <begin position="1"/>
        <end position="263"/>
    </location>
</feature>
<gene>
    <name evidence="4" type="ORF">H9X91_13395</name>
</gene>
<dbReference type="SUPFAM" id="SSF52058">
    <property type="entry name" value="L domain-like"/>
    <property type="match status" value="1"/>
</dbReference>
<protein>
    <submittedName>
        <fullName evidence="4">Leucine-rich repeat domain-containing protein</fullName>
    </submittedName>
</protein>
<evidence type="ECO:0000256" key="1">
    <source>
        <dbReference type="ARBA" id="ARBA00022614"/>
    </source>
</evidence>
<dbReference type="EMBL" id="JACSNX010000035">
    <property type="protein sequence ID" value="MBM6852430.1"/>
    <property type="molecule type" value="Genomic_DNA"/>
</dbReference>